<organism evidence="1 2">
    <name type="scientific">Acinetobacter bereziniae</name>
    <name type="common">Acinetobacter genomosp. 10</name>
    <dbReference type="NCBI Taxonomy" id="106648"/>
    <lineage>
        <taxon>Bacteria</taxon>
        <taxon>Pseudomonadati</taxon>
        <taxon>Pseudomonadota</taxon>
        <taxon>Gammaproteobacteria</taxon>
        <taxon>Moraxellales</taxon>
        <taxon>Moraxellaceae</taxon>
        <taxon>Acinetobacter</taxon>
    </lineage>
</organism>
<dbReference type="AlphaFoldDB" id="A0A833PEG1"/>
<evidence type="ECO:0000313" key="2">
    <source>
        <dbReference type="Proteomes" id="UP000490535"/>
    </source>
</evidence>
<reference evidence="2" key="1">
    <citation type="journal article" date="2020" name="MBio">
        <title>Horizontal gene transfer to a defensive symbiont with a reduced genome amongst a multipartite beetle microbiome.</title>
        <authorList>
            <person name="Waterworth S.C."/>
            <person name="Florez L.V."/>
            <person name="Rees E.R."/>
            <person name="Hertweck C."/>
            <person name="Kaltenpoth M."/>
            <person name="Kwan J.C."/>
        </authorList>
    </citation>
    <scope>NUCLEOTIDE SEQUENCE [LARGE SCALE GENOMIC DNA]</scope>
</reference>
<evidence type="ECO:0000313" key="1">
    <source>
        <dbReference type="EMBL" id="KAF1025424.1"/>
    </source>
</evidence>
<comment type="caution">
    <text evidence="1">The sequence shown here is derived from an EMBL/GenBank/DDBJ whole genome shotgun (WGS) entry which is preliminary data.</text>
</comment>
<sequence length="207" mass="23789">MNHHFFLGTLLIFLVGCHEKPANSTEDKATDLAAMQKNLQQVKPAVTPTQTLPPKSATQQLFNNPTPLPQGYHIDTTYLKQPLLVDLNRDGKRDAFRVLKNPNQKGMKYLFEFQISDSDKVYYYKSEEEAEDLDIFGRFEVAPKTGIYIDEKYRFGENGDIIADEQIDPKHYLKFKGDGVRVNVIEETCGSSVFFLDNNRIKRIYLC</sequence>
<name>A0A833PEG1_ACIBZ</name>
<dbReference type="Proteomes" id="UP000490535">
    <property type="component" value="Unassembled WGS sequence"/>
</dbReference>
<dbReference type="EMBL" id="WNDP01000040">
    <property type="protein sequence ID" value="KAF1025424.1"/>
    <property type="molecule type" value="Genomic_DNA"/>
</dbReference>
<accession>A0A833PEG1</accession>
<proteinExistence type="predicted"/>
<protein>
    <submittedName>
        <fullName evidence="1">Uncharacterized protein</fullName>
    </submittedName>
</protein>
<gene>
    <name evidence="1" type="ORF">GAK29_01950</name>
</gene>